<comment type="similarity">
    <text evidence="1 7 8">Belongs to the universal ribosomal protein uS4 family.</text>
</comment>
<dbReference type="InterPro" id="IPR022801">
    <property type="entry name" value="Ribosomal_uS4"/>
</dbReference>
<dbReference type="InterPro" id="IPR036986">
    <property type="entry name" value="S4_RNA-bd_sf"/>
</dbReference>
<comment type="function">
    <text evidence="7">One of the primary rRNA binding proteins, it binds directly to 16S rRNA where it nucleates assembly of the body of the 30S subunit.</text>
</comment>
<evidence type="ECO:0000256" key="4">
    <source>
        <dbReference type="ARBA" id="ARBA00022980"/>
    </source>
</evidence>
<evidence type="ECO:0000256" key="7">
    <source>
        <dbReference type="HAMAP-Rule" id="MF_01306"/>
    </source>
</evidence>
<accession>A0A0G0RI61</accession>
<dbReference type="GO" id="GO:0003735">
    <property type="term" value="F:structural constituent of ribosome"/>
    <property type="evidence" value="ECO:0007669"/>
    <property type="project" value="InterPro"/>
</dbReference>
<dbReference type="NCBIfam" id="NF003717">
    <property type="entry name" value="PRK05327.1"/>
    <property type="match status" value="1"/>
</dbReference>
<evidence type="ECO:0000313" key="13">
    <source>
        <dbReference type="Proteomes" id="UP000034531"/>
    </source>
</evidence>
<comment type="function">
    <text evidence="7">With S5 and S12 plays an important role in translational accuracy.</text>
</comment>
<protein>
    <recommendedName>
        <fullName evidence="6 7">Small ribosomal subunit protein uS4</fullName>
    </recommendedName>
</protein>
<dbReference type="Pfam" id="PF01479">
    <property type="entry name" value="S4"/>
    <property type="match status" value="1"/>
</dbReference>
<evidence type="ECO:0000259" key="11">
    <source>
        <dbReference type="SMART" id="SM01390"/>
    </source>
</evidence>
<dbReference type="Gene3D" id="3.10.290.10">
    <property type="entry name" value="RNA-binding S4 domain"/>
    <property type="match status" value="1"/>
</dbReference>
<gene>
    <name evidence="7" type="primary">rpsD</name>
    <name evidence="12" type="ORF">UT84_C0024G0007</name>
</gene>
<dbReference type="PROSITE" id="PS00632">
    <property type="entry name" value="RIBOSOMAL_S4"/>
    <property type="match status" value="1"/>
</dbReference>
<dbReference type="Pfam" id="PF00163">
    <property type="entry name" value="Ribosomal_S4"/>
    <property type="match status" value="1"/>
</dbReference>
<keyword evidence="4 7" id="KW-0689">Ribosomal protein</keyword>
<comment type="caution">
    <text evidence="12">The sequence shown here is derived from an EMBL/GenBank/DDBJ whole genome shotgun (WGS) entry which is preliminary data.</text>
</comment>
<feature type="domain" description="RNA-binding S4" evidence="10">
    <location>
        <begin position="94"/>
        <end position="158"/>
    </location>
</feature>
<dbReference type="AlphaFoldDB" id="A0A0G0RI61"/>
<evidence type="ECO:0000256" key="3">
    <source>
        <dbReference type="ARBA" id="ARBA00022884"/>
    </source>
</evidence>
<reference evidence="12 13" key="1">
    <citation type="journal article" date="2015" name="Nature">
        <title>rRNA introns, odd ribosomes, and small enigmatic genomes across a large radiation of phyla.</title>
        <authorList>
            <person name="Brown C.T."/>
            <person name="Hug L.A."/>
            <person name="Thomas B.C."/>
            <person name="Sharon I."/>
            <person name="Castelle C.J."/>
            <person name="Singh A."/>
            <person name="Wilkins M.J."/>
            <person name="Williams K.H."/>
            <person name="Banfield J.F."/>
        </authorList>
    </citation>
    <scope>NUCLEOTIDE SEQUENCE [LARGE SCALE GENOMIC DNA]</scope>
</reference>
<dbReference type="PROSITE" id="PS50889">
    <property type="entry name" value="S4"/>
    <property type="match status" value="1"/>
</dbReference>
<evidence type="ECO:0000256" key="9">
    <source>
        <dbReference type="SAM" id="MobiDB-lite"/>
    </source>
</evidence>
<evidence type="ECO:0000256" key="2">
    <source>
        <dbReference type="ARBA" id="ARBA00022730"/>
    </source>
</evidence>
<dbReference type="NCBIfam" id="TIGR01017">
    <property type="entry name" value="rpsD_bact"/>
    <property type="match status" value="1"/>
</dbReference>
<name>A0A0G0RI61_9BACT</name>
<dbReference type="SMART" id="SM00363">
    <property type="entry name" value="S4"/>
    <property type="match status" value="1"/>
</dbReference>
<dbReference type="Gene3D" id="1.10.1050.10">
    <property type="entry name" value="Ribosomal Protein S4 Delta 41, Chain A, domain 1"/>
    <property type="match status" value="1"/>
</dbReference>
<dbReference type="GO" id="GO:0006412">
    <property type="term" value="P:translation"/>
    <property type="evidence" value="ECO:0007669"/>
    <property type="project" value="UniProtKB-UniRule"/>
</dbReference>
<dbReference type="PANTHER" id="PTHR11831:SF4">
    <property type="entry name" value="SMALL RIBOSOMAL SUBUNIT PROTEIN US4M"/>
    <property type="match status" value="1"/>
</dbReference>
<keyword evidence="2 7" id="KW-0699">rRNA-binding</keyword>
<dbReference type="Proteomes" id="UP000034531">
    <property type="component" value="Unassembled WGS sequence"/>
</dbReference>
<dbReference type="SMART" id="SM01390">
    <property type="entry name" value="Ribosomal_S4"/>
    <property type="match status" value="1"/>
</dbReference>
<dbReference type="InterPro" id="IPR005709">
    <property type="entry name" value="Ribosomal_uS4_bac-type"/>
</dbReference>
<comment type="subunit">
    <text evidence="7">Part of the 30S ribosomal subunit. Contacts protein S5. The interaction surface between S4 and S5 is involved in control of translational fidelity.</text>
</comment>
<dbReference type="EMBL" id="LBYI01000024">
    <property type="protein sequence ID" value="KKR49556.1"/>
    <property type="molecule type" value="Genomic_DNA"/>
</dbReference>
<dbReference type="GO" id="GO:0015935">
    <property type="term" value="C:small ribosomal subunit"/>
    <property type="evidence" value="ECO:0007669"/>
    <property type="project" value="InterPro"/>
</dbReference>
<dbReference type="InterPro" id="IPR002942">
    <property type="entry name" value="S4_RNA-bd"/>
</dbReference>
<dbReference type="GO" id="GO:0019843">
    <property type="term" value="F:rRNA binding"/>
    <property type="evidence" value="ECO:0007669"/>
    <property type="project" value="UniProtKB-UniRule"/>
</dbReference>
<dbReference type="HAMAP" id="MF_01306_B">
    <property type="entry name" value="Ribosomal_uS4_B"/>
    <property type="match status" value="1"/>
</dbReference>
<dbReference type="FunFam" id="3.10.290.10:FF:000001">
    <property type="entry name" value="30S ribosomal protein S4"/>
    <property type="match status" value="1"/>
</dbReference>
<dbReference type="InterPro" id="IPR001912">
    <property type="entry name" value="Ribosomal_uS4_N"/>
</dbReference>
<evidence type="ECO:0000256" key="6">
    <source>
        <dbReference type="ARBA" id="ARBA00035254"/>
    </source>
</evidence>
<dbReference type="SUPFAM" id="SSF55174">
    <property type="entry name" value="Alpha-L RNA-binding motif"/>
    <property type="match status" value="1"/>
</dbReference>
<proteinExistence type="inferred from homology"/>
<sequence length="202" mass="22969">MARYTGPKHKLCRAEGVALCGSAKCPVTRKNAGPPGQHGQKGRRKQSEYAVQLREKQKVKRMYGVLERQFQRYYNLASRKKEATGEALLEILETRLDNALFRLNLASSRPQARQLVSHGHVFVNSKKVNIPSYNVKIGDVISLSQKASSLEFIKKLSEETKESIIPTWLEKKATVGKVKSNPKREDIDVEVNERLIVEFYSR</sequence>
<evidence type="ECO:0000259" key="10">
    <source>
        <dbReference type="SMART" id="SM00363"/>
    </source>
</evidence>
<organism evidence="12 13">
    <name type="scientific">Candidatus Curtissbacteria bacterium GW2011_GWA1_40_16</name>
    <dbReference type="NCBI Taxonomy" id="1618405"/>
    <lineage>
        <taxon>Bacteria</taxon>
        <taxon>Candidatus Curtissiibacteriota</taxon>
    </lineage>
</organism>
<evidence type="ECO:0000256" key="5">
    <source>
        <dbReference type="ARBA" id="ARBA00023274"/>
    </source>
</evidence>
<keyword evidence="3 7" id="KW-0694">RNA-binding</keyword>
<evidence type="ECO:0000313" key="12">
    <source>
        <dbReference type="EMBL" id="KKR49556.1"/>
    </source>
</evidence>
<dbReference type="PANTHER" id="PTHR11831">
    <property type="entry name" value="30S 40S RIBOSOMAL PROTEIN"/>
    <property type="match status" value="1"/>
</dbReference>
<evidence type="ECO:0000256" key="1">
    <source>
        <dbReference type="ARBA" id="ARBA00007465"/>
    </source>
</evidence>
<dbReference type="InterPro" id="IPR018079">
    <property type="entry name" value="Ribosomal_uS4_CS"/>
</dbReference>
<dbReference type="PATRIC" id="fig|1618405.3.peg.780"/>
<feature type="region of interest" description="Disordered" evidence="9">
    <location>
        <begin position="28"/>
        <end position="48"/>
    </location>
</feature>
<keyword evidence="5 7" id="KW-0687">Ribonucleoprotein</keyword>
<dbReference type="CDD" id="cd00165">
    <property type="entry name" value="S4"/>
    <property type="match status" value="1"/>
</dbReference>
<dbReference type="GO" id="GO:0042274">
    <property type="term" value="P:ribosomal small subunit biogenesis"/>
    <property type="evidence" value="ECO:0007669"/>
    <property type="project" value="TreeGrafter"/>
</dbReference>
<feature type="domain" description="Small ribosomal subunit protein uS4 N-terminal" evidence="11">
    <location>
        <begin position="3"/>
        <end position="93"/>
    </location>
</feature>
<evidence type="ECO:0000256" key="8">
    <source>
        <dbReference type="RuleBase" id="RU003699"/>
    </source>
</evidence>